<dbReference type="Pfam" id="PF05119">
    <property type="entry name" value="Terminase_4"/>
    <property type="match status" value="1"/>
</dbReference>
<proteinExistence type="predicted"/>
<organism evidence="1 2">
    <name type="scientific">Reyranella aquatilis</name>
    <dbReference type="NCBI Taxonomy" id="2035356"/>
    <lineage>
        <taxon>Bacteria</taxon>
        <taxon>Pseudomonadati</taxon>
        <taxon>Pseudomonadota</taxon>
        <taxon>Alphaproteobacteria</taxon>
        <taxon>Hyphomicrobiales</taxon>
        <taxon>Reyranellaceae</taxon>
        <taxon>Reyranella</taxon>
    </lineage>
</organism>
<dbReference type="Proteomes" id="UP001198862">
    <property type="component" value="Unassembled WGS sequence"/>
</dbReference>
<evidence type="ECO:0000313" key="1">
    <source>
        <dbReference type="EMBL" id="MCC8432108.1"/>
    </source>
</evidence>
<gene>
    <name evidence="1" type="ORF">LJ725_24295</name>
</gene>
<name>A0ABS8L2P2_9HYPH</name>
<dbReference type="EMBL" id="JAJISD010000013">
    <property type="protein sequence ID" value="MCC8432108.1"/>
    <property type="molecule type" value="Genomic_DNA"/>
</dbReference>
<dbReference type="RefSeq" id="WP_230553530.1">
    <property type="nucleotide sequence ID" value="NZ_JAJISD010000013.1"/>
</dbReference>
<protein>
    <submittedName>
        <fullName evidence="1">P27 family phage terminase small subunit</fullName>
    </submittedName>
</protein>
<accession>A0ABS8L2P2</accession>
<comment type="caution">
    <text evidence="1">The sequence shown here is derived from an EMBL/GenBank/DDBJ whole genome shotgun (WGS) entry which is preliminary data.</text>
</comment>
<sequence>MLALRPAGGWSAIERRQVRALAERMAELRAINRTIEAEGLMVPGRGGRLAAHPLISVRKATELAIKRARTDLGLNISVGESRRQGRAQAAAGDEFGIMSDGSISAVLAFAMDPDCLLARPDGHTFEGEELLHARLCEAGELDTDGDPIEGGRVYAAANRAAPMRQSPATGTR</sequence>
<reference evidence="1 2" key="1">
    <citation type="submission" date="2021-11" db="EMBL/GenBank/DDBJ databases">
        <authorList>
            <person name="Lee D.-H."/>
            <person name="Kim S.-B."/>
        </authorList>
    </citation>
    <scope>NUCLEOTIDE SEQUENCE [LARGE SCALE GENOMIC DNA]</scope>
    <source>
        <strain evidence="1 2">KCTC 52223</strain>
    </source>
</reference>
<keyword evidence="2" id="KW-1185">Reference proteome</keyword>
<dbReference type="InterPro" id="IPR006448">
    <property type="entry name" value="Phage_term_ssu_P27"/>
</dbReference>
<evidence type="ECO:0000313" key="2">
    <source>
        <dbReference type="Proteomes" id="UP001198862"/>
    </source>
</evidence>